<evidence type="ECO:0000313" key="4">
    <source>
        <dbReference type="Proteomes" id="UP000017559"/>
    </source>
</evidence>
<gene>
    <name evidence="3" type="ORF">Moror_14266</name>
</gene>
<keyword evidence="1" id="KW-1133">Transmembrane helix</keyword>
<feature type="transmembrane region" description="Helical" evidence="1">
    <location>
        <begin position="207"/>
        <end position="228"/>
    </location>
</feature>
<keyword evidence="1" id="KW-0812">Transmembrane</keyword>
<name>V2XLU5_MONRO</name>
<feature type="transmembrane region" description="Helical" evidence="1">
    <location>
        <begin position="165"/>
        <end position="186"/>
    </location>
</feature>
<accession>V2XLU5</accession>
<dbReference type="InterPro" id="IPR045340">
    <property type="entry name" value="DUF6533"/>
</dbReference>
<feature type="transmembrane region" description="Helical" evidence="1">
    <location>
        <begin position="117"/>
        <end position="138"/>
    </location>
</feature>
<dbReference type="Proteomes" id="UP000017559">
    <property type="component" value="Unassembled WGS sequence"/>
</dbReference>
<feature type="domain" description="DUF6533" evidence="2">
    <location>
        <begin position="21"/>
        <end position="59"/>
    </location>
</feature>
<keyword evidence="4" id="KW-1185">Reference proteome</keyword>
<dbReference type="Pfam" id="PF20151">
    <property type="entry name" value="DUF6533"/>
    <property type="match status" value="1"/>
</dbReference>
<dbReference type="AlphaFoldDB" id="V2XLU5"/>
<organism evidence="3 4">
    <name type="scientific">Moniliophthora roreri (strain MCA 2997)</name>
    <name type="common">Cocoa frosty pod rot fungus</name>
    <name type="synonym">Crinipellis roreri</name>
    <dbReference type="NCBI Taxonomy" id="1381753"/>
    <lineage>
        <taxon>Eukaryota</taxon>
        <taxon>Fungi</taxon>
        <taxon>Dikarya</taxon>
        <taxon>Basidiomycota</taxon>
        <taxon>Agaricomycotina</taxon>
        <taxon>Agaricomycetes</taxon>
        <taxon>Agaricomycetidae</taxon>
        <taxon>Agaricales</taxon>
        <taxon>Marasmiineae</taxon>
        <taxon>Marasmiaceae</taxon>
        <taxon>Moniliophthora</taxon>
    </lineage>
</organism>
<evidence type="ECO:0000313" key="3">
    <source>
        <dbReference type="EMBL" id="ESK94707.1"/>
    </source>
</evidence>
<feature type="transmembrane region" description="Helical" evidence="1">
    <location>
        <begin position="50"/>
        <end position="69"/>
    </location>
</feature>
<proteinExistence type="predicted"/>
<reference evidence="3 4" key="1">
    <citation type="journal article" date="2014" name="BMC Genomics">
        <title>Genome and secretome analysis of the hemibiotrophic fungal pathogen, Moniliophthora roreri, which causes frosty pod rot disease of cacao: mechanisms of the biotrophic and necrotrophic phases.</title>
        <authorList>
            <person name="Meinhardt L.W."/>
            <person name="Costa G.G.L."/>
            <person name="Thomazella D.P.T."/>
            <person name="Teixeira P.J.P.L."/>
            <person name="Carazzolle M.F."/>
            <person name="Schuster S.C."/>
            <person name="Carlson J.E."/>
            <person name="Guiltinan M.J."/>
            <person name="Mieczkowski P."/>
            <person name="Farmer A."/>
            <person name="Ramaraj T."/>
            <person name="Crozier J."/>
            <person name="Davis R.E."/>
            <person name="Shao J."/>
            <person name="Melnick R.L."/>
            <person name="Pereira G.A.G."/>
            <person name="Bailey B.A."/>
        </authorList>
    </citation>
    <scope>NUCLEOTIDE SEQUENCE [LARGE SCALE GENOMIC DNA]</scope>
    <source>
        <strain evidence="3 4">MCA 2997</strain>
    </source>
</reference>
<dbReference type="KEGG" id="mrr:Moror_14266"/>
<protein>
    <recommendedName>
        <fullName evidence="2">DUF6533 domain-containing protein</fullName>
    </recommendedName>
</protein>
<comment type="caution">
    <text evidence="3">The sequence shown here is derived from an EMBL/GenBank/DDBJ whole genome shotgun (WGS) entry which is preliminary data.</text>
</comment>
<keyword evidence="1" id="KW-0472">Membrane</keyword>
<dbReference type="EMBL" id="AWSO01000123">
    <property type="protein sequence ID" value="ESK94707.1"/>
    <property type="molecule type" value="Genomic_DNA"/>
</dbReference>
<dbReference type="HOGENOM" id="CLU_035509_7_0_1"/>
<feature type="transmembrane region" description="Helical" evidence="1">
    <location>
        <begin position="89"/>
        <end position="110"/>
    </location>
</feature>
<evidence type="ECO:0000256" key="1">
    <source>
        <dbReference type="SAM" id="Phobius"/>
    </source>
</evidence>
<evidence type="ECO:0000259" key="2">
    <source>
        <dbReference type="Pfam" id="PF20151"/>
    </source>
</evidence>
<sequence length="299" mass="34550">MSESVQDLSNSLRLQCDLWHMVAITILYWDHVLTFKTEYKCLWKRPSTSGYLFFLNRYFNALAVLLSMISLFDTDLHLSCRRLSQFREALLITTQLIVVAILTLRIYALYGCSKRLLYFMLSVTAVLLGVAIFCTYYYPGKVEYETPSGRCITQYDFKAASRKAIAWQMLLIYDTLLFGLALHNAFKTRQELRTLRNLKYKTSLKVILLRDGALYFCAMALVNLVNILTCYTLEGCMRGGLAPVTSSLSVTMVSRMMLNLHVVVDTGIYLSQYTSQLDEQQDTRIVFYERRPTRDSFDI</sequence>
<dbReference type="OrthoDB" id="2686513at2759"/>